<feature type="compositionally biased region" description="Basic and acidic residues" evidence="1">
    <location>
        <begin position="1"/>
        <end position="14"/>
    </location>
</feature>
<feature type="region of interest" description="Disordered" evidence="1">
    <location>
        <begin position="1"/>
        <end position="43"/>
    </location>
</feature>
<reference evidence="2 3" key="1">
    <citation type="journal article" date="2011" name="PLoS Pathog.">
        <title>Endophytic Life Strategies Decoded by Genome and Transcriptome Analyses of the Mutualistic Root Symbiont Piriformospora indica.</title>
        <authorList>
            <person name="Zuccaro A."/>
            <person name="Lahrmann U."/>
            <person name="Guldener U."/>
            <person name="Langen G."/>
            <person name="Pfiffi S."/>
            <person name="Biedenkopf D."/>
            <person name="Wong P."/>
            <person name="Samans B."/>
            <person name="Grimm C."/>
            <person name="Basiewicz M."/>
            <person name="Murat C."/>
            <person name="Martin F."/>
            <person name="Kogel K.H."/>
        </authorList>
    </citation>
    <scope>NUCLEOTIDE SEQUENCE [LARGE SCALE GENOMIC DNA]</scope>
    <source>
        <strain evidence="2 3">DSM 11827</strain>
    </source>
</reference>
<organism evidence="2 3">
    <name type="scientific">Serendipita indica (strain DSM 11827)</name>
    <name type="common">Root endophyte fungus</name>
    <name type="synonym">Piriformospora indica</name>
    <dbReference type="NCBI Taxonomy" id="1109443"/>
    <lineage>
        <taxon>Eukaryota</taxon>
        <taxon>Fungi</taxon>
        <taxon>Dikarya</taxon>
        <taxon>Basidiomycota</taxon>
        <taxon>Agaricomycotina</taxon>
        <taxon>Agaricomycetes</taxon>
        <taxon>Sebacinales</taxon>
        <taxon>Serendipitaceae</taxon>
        <taxon>Serendipita</taxon>
    </lineage>
</organism>
<evidence type="ECO:0000256" key="1">
    <source>
        <dbReference type="SAM" id="MobiDB-lite"/>
    </source>
</evidence>
<keyword evidence="3" id="KW-1185">Reference proteome</keyword>
<protein>
    <submittedName>
        <fullName evidence="2">Uncharacterized protein</fullName>
    </submittedName>
</protein>
<proteinExistence type="predicted"/>
<sequence>MDRNDTEKGEDWRRRPSLKTATNSARMKESSLTPGSASPRMRNYDHHPLRVLSSAFPALQLSNPPRCSDFFCSSITTYIQTQPRGPDANPARTSRQLRNILEGKACPRLPQLHLGDYNRHLFQFPL</sequence>
<dbReference type="Proteomes" id="UP000007148">
    <property type="component" value="Unassembled WGS sequence"/>
</dbReference>
<evidence type="ECO:0000313" key="3">
    <source>
        <dbReference type="Proteomes" id="UP000007148"/>
    </source>
</evidence>
<name>G4TXK7_SERID</name>
<accession>G4TXK7</accession>
<dbReference type="InParanoid" id="G4TXK7"/>
<evidence type="ECO:0000313" key="2">
    <source>
        <dbReference type="EMBL" id="CCA76050.1"/>
    </source>
</evidence>
<dbReference type="AlphaFoldDB" id="G4TXK7"/>
<dbReference type="HOGENOM" id="CLU_1982423_0_0_1"/>
<feature type="compositionally biased region" description="Polar residues" evidence="1">
    <location>
        <begin position="19"/>
        <end position="36"/>
    </location>
</feature>
<gene>
    <name evidence="2" type="ORF">PIIN_10050</name>
</gene>
<dbReference type="EMBL" id="CAFZ01000590">
    <property type="protein sequence ID" value="CCA76050.1"/>
    <property type="molecule type" value="Genomic_DNA"/>
</dbReference>
<comment type="caution">
    <text evidence="2">The sequence shown here is derived from an EMBL/GenBank/DDBJ whole genome shotgun (WGS) entry which is preliminary data.</text>
</comment>